<dbReference type="PANTHER" id="PTHR23088:SF27">
    <property type="entry name" value="DEAMINATED GLUTATHIONE AMIDASE"/>
    <property type="match status" value="1"/>
</dbReference>
<name>I3CIV1_9GAMM</name>
<dbReference type="AlphaFoldDB" id="I3CIV1"/>
<dbReference type="STRING" id="395493.BegalDRAFT_2703"/>
<dbReference type="OrthoDB" id="9811121at2"/>
<organism evidence="4 5">
    <name type="scientific">Beggiatoa alba B18LD</name>
    <dbReference type="NCBI Taxonomy" id="395493"/>
    <lineage>
        <taxon>Bacteria</taxon>
        <taxon>Pseudomonadati</taxon>
        <taxon>Pseudomonadota</taxon>
        <taxon>Gammaproteobacteria</taxon>
        <taxon>Thiotrichales</taxon>
        <taxon>Thiotrichaceae</taxon>
        <taxon>Beggiatoa</taxon>
    </lineage>
</organism>
<evidence type="ECO:0000313" key="4">
    <source>
        <dbReference type="EMBL" id="EIJ43544.1"/>
    </source>
</evidence>
<reference evidence="4 5" key="1">
    <citation type="submission" date="2011-11" db="EMBL/GenBank/DDBJ databases">
        <title>Improved High-Quality Draft sequence of Beggiatoa alba B18lD.</title>
        <authorList>
            <consortium name="US DOE Joint Genome Institute"/>
            <person name="Lucas S."/>
            <person name="Han J."/>
            <person name="Lapidus A."/>
            <person name="Cheng J.-F."/>
            <person name="Goodwin L."/>
            <person name="Pitluck S."/>
            <person name="Peters L."/>
            <person name="Mikhailova N."/>
            <person name="Held B."/>
            <person name="Detter J.C."/>
            <person name="Han C."/>
            <person name="Tapia R."/>
            <person name="Land M."/>
            <person name="Hauser L."/>
            <person name="Kyrpides N."/>
            <person name="Ivanova N."/>
            <person name="Pagani I."/>
            <person name="Samuel K."/>
            <person name="Teske A."/>
            <person name="Mueller J."/>
            <person name="Woyke T."/>
        </authorList>
    </citation>
    <scope>NUCLEOTIDE SEQUENCE [LARGE SCALE GENOMIC DNA]</scope>
    <source>
        <strain evidence="4 5">B18LD</strain>
    </source>
</reference>
<evidence type="ECO:0000256" key="1">
    <source>
        <dbReference type="ARBA" id="ARBA00010613"/>
    </source>
</evidence>
<comment type="similarity">
    <text evidence="1">Belongs to the carbon-nitrogen hydrolase superfamily. NIT1/NIT2 family.</text>
</comment>
<evidence type="ECO:0000313" key="5">
    <source>
        <dbReference type="Proteomes" id="UP000005744"/>
    </source>
</evidence>
<protein>
    <submittedName>
        <fullName evidence="4">Putative amidohydrolase</fullName>
    </submittedName>
</protein>
<proteinExistence type="inferred from homology"/>
<dbReference type="SUPFAM" id="SSF56317">
    <property type="entry name" value="Carbon-nitrogen hydrolase"/>
    <property type="match status" value="1"/>
</dbReference>
<dbReference type="InterPro" id="IPR036526">
    <property type="entry name" value="C-N_Hydrolase_sf"/>
</dbReference>
<dbReference type="PROSITE" id="PS50263">
    <property type="entry name" value="CN_HYDROLASE"/>
    <property type="match status" value="1"/>
</dbReference>
<dbReference type="HOGENOM" id="CLU_030130_1_2_6"/>
<evidence type="ECO:0000256" key="2">
    <source>
        <dbReference type="ARBA" id="ARBA00022801"/>
    </source>
</evidence>
<keyword evidence="2 4" id="KW-0378">Hydrolase</keyword>
<feature type="domain" description="CN hydrolase" evidence="3">
    <location>
        <begin position="2"/>
        <end position="250"/>
    </location>
</feature>
<dbReference type="GO" id="GO:0016811">
    <property type="term" value="F:hydrolase activity, acting on carbon-nitrogen (but not peptide) bonds, in linear amides"/>
    <property type="evidence" value="ECO:0007669"/>
    <property type="project" value="InterPro"/>
</dbReference>
<dbReference type="InterPro" id="IPR001110">
    <property type="entry name" value="UPF0012_CS"/>
</dbReference>
<dbReference type="InterPro" id="IPR045254">
    <property type="entry name" value="Nit1/2_C-N_Hydrolase"/>
</dbReference>
<sequence length="275" mass="30186">MTRIAVIQMVSSTDVNTNLQEAARLIAEAADQGAELVSLPENFALMGLHDTDKVAIREKFGAGIIQDFLATQARKYGVWLIGGTIPLEASIPNKVRASCLVINNQGQCVARYDKIHLFDVQVSADESYCESRTIEAGQQVCIVDTPFARIGLAICYDVRFPELFRCLVAQGATLISLPSAFTAMTGKAHWETLIRARAIENLSYVLAPNQGGRHANGRETYGDSLIVDPWGHILSRLPHGAGVVYADLDLNYLQTIRRNFPTLDHQKIACQQSSI</sequence>
<dbReference type="PANTHER" id="PTHR23088">
    <property type="entry name" value="NITRILASE-RELATED"/>
    <property type="match status" value="1"/>
</dbReference>
<dbReference type="InterPro" id="IPR003010">
    <property type="entry name" value="C-N_Hydrolase"/>
</dbReference>
<dbReference type="PROSITE" id="PS01227">
    <property type="entry name" value="UPF0012"/>
    <property type="match status" value="1"/>
</dbReference>
<dbReference type="eggNOG" id="COG0388">
    <property type="taxonomic scope" value="Bacteria"/>
</dbReference>
<dbReference type="EMBL" id="JH600070">
    <property type="protein sequence ID" value="EIJ43544.1"/>
    <property type="molecule type" value="Genomic_DNA"/>
</dbReference>
<dbReference type="Gene3D" id="3.60.110.10">
    <property type="entry name" value="Carbon-nitrogen hydrolase"/>
    <property type="match status" value="1"/>
</dbReference>
<dbReference type="RefSeq" id="WP_002690810.1">
    <property type="nucleotide sequence ID" value="NZ_JH600070.1"/>
</dbReference>
<gene>
    <name evidence="4" type="ORF">BegalDRAFT_2703</name>
</gene>
<dbReference type="Pfam" id="PF00795">
    <property type="entry name" value="CN_hydrolase"/>
    <property type="match status" value="1"/>
</dbReference>
<dbReference type="Proteomes" id="UP000005744">
    <property type="component" value="Unassembled WGS sequence"/>
</dbReference>
<keyword evidence="5" id="KW-1185">Reference proteome</keyword>
<evidence type="ECO:0000259" key="3">
    <source>
        <dbReference type="PROSITE" id="PS50263"/>
    </source>
</evidence>
<accession>I3CIV1</accession>
<dbReference type="CDD" id="cd07572">
    <property type="entry name" value="nit"/>
    <property type="match status" value="1"/>
</dbReference>